<accession>A0A0L0SWL4</accession>
<name>A0A0L0SWL4_ALLM3</name>
<sequence>MFVRVDMLYIMMFANAQGDVRTPDDPTHRIAVHSHQTGSMDVWTTDAAVARTLGIPRANSRSCRATRTHFFHGPMAMVSSTGRSGAIQRPWQTTLAHVMRVFRGLMGPCGDQTEMTYVALMHATEWETADPVEVPKCAATMAATVAGIDAEAERARLQGAVNVATAAIIGPTSATRSKPTVWAHDTVLGVSPAWNLASPPGVWTASRVLAARRRLLAHVAFMYRDRAKRAVRDAKYHDLVDSIELLDVEAWVQGNEPAVARVTARVNVPRGTIAASSVPRKPAWTVAP</sequence>
<protein>
    <submittedName>
        <fullName evidence="1">Uncharacterized protein</fullName>
    </submittedName>
</protein>
<reference evidence="1 2" key="1">
    <citation type="submission" date="2009-11" db="EMBL/GenBank/DDBJ databases">
        <title>Annotation of Allomyces macrogynus ATCC 38327.</title>
        <authorList>
            <consortium name="The Broad Institute Genome Sequencing Platform"/>
            <person name="Russ C."/>
            <person name="Cuomo C."/>
            <person name="Burger G."/>
            <person name="Gray M.W."/>
            <person name="Holland P.W.H."/>
            <person name="King N."/>
            <person name="Lang F.B.F."/>
            <person name="Roger A.J."/>
            <person name="Ruiz-Trillo I."/>
            <person name="Young S.K."/>
            <person name="Zeng Q."/>
            <person name="Gargeya S."/>
            <person name="Fitzgerald M."/>
            <person name="Haas B."/>
            <person name="Abouelleil A."/>
            <person name="Alvarado L."/>
            <person name="Arachchi H.M."/>
            <person name="Berlin A."/>
            <person name="Chapman S.B."/>
            <person name="Gearin G."/>
            <person name="Goldberg J."/>
            <person name="Griggs A."/>
            <person name="Gujja S."/>
            <person name="Hansen M."/>
            <person name="Heiman D."/>
            <person name="Howarth C."/>
            <person name="Larimer J."/>
            <person name="Lui A."/>
            <person name="MacDonald P.J.P."/>
            <person name="McCowen C."/>
            <person name="Montmayeur A."/>
            <person name="Murphy C."/>
            <person name="Neiman D."/>
            <person name="Pearson M."/>
            <person name="Priest M."/>
            <person name="Roberts A."/>
            <person name="Saif S."/>
            <person name="Shea T."/>
            <person name="Sisk P."/>
            <person name="Stolte C."/>
            <person name="Sykes S."/>
            <person name="Wortman J."/>
            <person name="Nusbaum C."/>
            <person name="Birren B."/>
        </authorList>
    </citation>
    <scope>NUCLEOTIDE SEQUENCE [LARGE SCALE GENOMIC DNA]</scope>
    <source>
        <strain evidence="1 2">ATCC 38327</strain>
    </source>
</reference>
<dbReference type="Proteomes" id="UP000054350">
    <property type="component" value="Unassembled WGS sequence"/>
</dbReference>
<proteinExistence type="predicted"/>
<organism evidence="1 2">
    <name type="scientific">Allomyces macrogynus (strain ATCC 38327)</name>
    <name type="common">Allomyces javanicus var. macrogynus</name>
    <dbReference type="NCBI Taxonomy" id="578462"/>
    <lineage>
        <taxon>Eukaryota</taxon>
        <taxon>Fungi</taxon>
        <taxon>Fungi incertae sedis</taxon>
        <taxon>Blastocladiomycota</taxon>
        <taxon>Blastocladiomycetes</taxon>
        <taxon>Blastocladiales</taxon>
        <taxon>Blastocladiaceae</taxon>
        <taxon>Allomyces</taxon>
    </lineage>
</organism>
<evidence type="ECO:0000313" key="2">
    <source>
        <dbReference type="Proteomes" id="UP000054350"/>
    </source>
</evidence>
<dbReference type="AlphaFoldDB" id="A0A0L0SWL4"/>
<dbReference type="VEuPathDB" id="FungiDB:AMAG_19539"/>
<evidence type="ECO:0000313" key="1">
    <source>
        <dbReference type="EMBL" id="KNE66866.1"/>
    </source>
</evidence>
<reference evidence="2" key="2">
    <citation type="submission" date="2009-11" db="EMBL/GenBank/DDBJ databases">
        <title>The Genome Sequence of Allomyces macrogynus strain ATCC 38327.</title>
        <authorList>
            <consortium name="The Broad Institute Genome Sequencing Platform"/>
            <person name="Russ C."/>
            <person name="Cuomo C."/>
            <person name="Shea T."/>
            <person name="Young S.K."/>
            <person name="Zeng Q."/>
            <person name="Koehrsen M."/>
            <person name="Haas B."/>
            <person name="Borodovsky M."/>
            <person name="Guigo R."/>
            <person name="Alvarado L."/>
            <person name="Berlin A."/>
            <person name="Borenstein D."/>
            <person name="Chen Z."/>
            <person name="Engels R."/>
            <person name="Freedman E."/>
            <person name="Gellesch M."/>
            <person name="Goldberg J."/>
            <person name="Griggs A."/>
            <person name="Gujja S."/>
            <person name="Heiman D."/>
            <person name="Hepburn T."/>
            <person name="Howarth C."/>
            <person name="Jen D."/>
            <person name="Larson L."/>
            <person name="Lewis B."/>
            <person name="Mehta T."/>
            <person name="Park D."/>
            <person name="Pearson M."/>
            <person name="Roberts A."/>
            <person name="Saif S."/>
            <person name="Shenoy N."/>
            <person name="Sisk P."/>
            <person name="Stolte C."/>
            <person name="Sykes S."/>
            <person name="Walk T."/>
            <person name="White J."/>
            <person name="Yandava C."/>
            <person name="Burger G."/>
            <person name="Gray M.W."/>
            <person name="Holland P.W.H."/>
            <person name="King N."/>
            <person name="Lang F.B.F."/>
            <person name="Roger A.J."/>
            <person name="Ruiz-Trillo I."/>
            <person name="Lander E."/>
            <person name="Nusbaum C."/>
        </authorList>
    </citation>
    <scope>NUCLEOTIDE SEQUENCE [LARGE SCALE GENOMIC DNA]</scope>
    <source>
        <strain evidence="2">ATCC 38327</strain>
    </source>
</reference>
<dbReference type="EMBL" id="GG745351">
    <property type="protein sequence ID" value="KNE66866.1"/>
    <property type="molecule type" value="Genomic_DNA"/>
</dbReference>
<gene>
    <name evidence="1" type="ORF">AMAG_19539</name>
</gene>
<keyword evidence="2" id="KW-1185">Reference proteome</keyword>